<protein>
    <submittedName>
        <fullName evidence="2">54S ribosomal protein L20, mitochondrial</fullName>
    </submittedName>
</protein>
<dbReference type="OrthoDB" id="6021263at2759"/>
<evidence type="ECO:0000313" key="3">
    <source>
        <dbReference type="Proteomes" id="UP000243797"/>
    </source>
</evidence>
<dbReference type="InterPro" id="IPR024388">
    <property type="entry name" value="Ribosomal_mL58"/>
</dbReference>
<dbReference type="AlphaFoldDB" id="A0A2K1QSZ7"/>
<name>A0A2K1QSZ7_9PEZI</name>
<proteinExistence type="predicted"/>
<evidence type="ECO:0000313" key="2">
    <source>
        <dbReference type="EMBL" id="PNS18003.1"/>
    </source>
</evidence>
<accession>A0A2K1QSZ7</accession>
<sequence length="231" mass="26247">MECFACTSRSMRSLSRRSNVLVTKPSHAQQQWRLETTTRRLRKTLRVNSHPSFTAGAEEASDHIIFNPPSSAPNVYHTPPIFLPASDPRRKLYAISEQTPASKGATPSLETDATEDAMSPTKRLALSRLGRTSSALPPRIGPEHERKYHLKPEDVEKIRKLRATDPRQWTVKKLADLFECSEFFIKLCASSPEAKAAQDAKIDAIKSRWGRAKREAREERDRRKDLWGRAD</sequence>
<keyword evidence="3" id="KW-1185">Reference proteome</keyword>
<dbReference type="InParanoid" id="A0A2K1QSZ7"/>
<dbReference type="STRING" id="2082308.A0A2K1QSZ7"/>
<dbReference type="Pfam" id="PF12824">
    <property type="entry name" value="MRP-L20"/>
    <property type="match status" value="1"/>
</dbReference>
<evidence type="ECO:0000256" key="1">
    <source>
        <dbReference type="SAM" id="MobiDB-lite"/>
    </source>
</evidence>
<feature type="region of interest" description="Disordered" evidence="1">
    <location>
        <begin position="208"/>
        <end position="231"/>
    </location>
</feature>
<comment type="caution">
    <text evidence="2">The sequence shown here is derived from an EMBL/GenBank/DDBJ whole genome shotgun (WGS) entry which is preliminary data.</text>
</comment>
<dbReference type="GO" id="GO:0005762">
    <property type="term" value="C:mitochondrial large ribosomal subunit"/>
    <property type="evidence" value="ECO:0007669"/>
    <property type="project" value="TreeGrafter"/>
</dbReference>
<keyword evidence="2" id="KW-0687">Ribonucleoprotein</keyword>
<organism evidence="2 3">
    <name type="scientific">Sphaceloma murrayae</name>
    <dbReference type="NCBI Taxonomy" id="2082308"/>
    <lineage>
        <taxon>Eukaryota</taxon>
        <taxon>Fungi</taxon>
        <taxon>Dikarya</taxon>
        <taxon>Ascomycota</taxon>
        <taxon>Pezizomycotina</taxon>
        <taxon>Dothideomycetes</taxon>
        <taxon>Dothideomycetidae</taxon>
        <taxon>Myriangiales</taxon>
        <taxon>Elsinoaceae</taxon>
        <taxon>Sphaceloma</taxon>
    </lineage>
</organism>
<gene>
    <name evidence="2" type="ORF">CAC42_3962</name>
</gene>
<dbReference type="FunCoup" id="A0A2K1QSZ7">
    <property type="interactions" value="120"/>
</dbReference>
<dbReference type="PANTHER" id="PTHR28266:SF1">
    <property type="entry name" value="LARGE RIBOSOMAL SUBUNIT PROTEIN ML58"/>
    <property type="match status" value="1"/>
</dbReference>
<dbReference type="GO" id="GO:0003735">
    <property type="term" value="F:structural constituent of ribosome"/>
    <property type="evidence" value="ECO:0007669"/>
    <property type="project" value="TreeGrafter"/>
</dbReference>
<feature type="region of interest" description="Disordered" evidence="1">
    <location>
        <begin position="97"/>
        <end position="120"/>
    </location>
</feature>
<dbReference type="Proteomes" id="UP000243797">
    <property type="component" value="Unassembled WGS sequence"/>
</dbReference>
<reference evidence="2 3" key="1">
    <citation type="submission" date="2017-06" db="EMBL/GenBank/DDBJ databases">
        <title>Draft genome sequence of a variant of Elsinoe murrayae.</title>
        <authorList>
            <person name="Cheng Q."/>
        </authorList>
    </citation>
    <scope>NUCLEOTIDE SEQUENCE [LARGE SCALE GENOMIC DNA]</scope>
    <source>
        <strain evidence="2 3">CQ-2017a</strain>
    </source>
</reference>
<keyword evidence="2" id="KW-0689">Ribosomal protein</keyword>
<dbReference type="PANTHER" id="PTHR28266">
    <property type="entry name" value="54S RIBOSOMAL PROTEIN L20, MITOCHONDRIAL"/>
    <property type="match status" value="1"/>
</dbReference>
<dbReference type="EMBL" id="NKHZ01000047">
    <property type="protein sequence ID" value="PNS18003.1"/>
    <property type="molecule type" value="Genomic_DNA"/>
</dbReference>